<protein>
    <submittedName>
        <fullName evidence="1">Uncharacterized protein</fullName>
    </submittedName>
</protein>
<sequence>MSPRYVHLSSSDHTHLTSCPKNIADAYSRASSVSRPSPDEVRPLVDPFLRLYLTHLPQDKTPPPSIASATKRDEATKKRLATRRANDAKRAELKAKVKAAEEKKKADLVEAEAMRTLEVARKKEAAKKIEDAKKVEATKKKKEEAKRAAVTTTNSVANKAEGNEAKSAKTGRTAPKAPKPAAPKEDNTKASSKADTLVAVDTAASSDLPKTTGAGTAETPAPPNVKENPPSESRKKKAVAKARTVPTRSTKERAPPATHLAPIPTVATNEEVVPSPPAKPNGKMSVAGRAKRSRETDDNTPTTEEPAPAKRARRKPTAPDVVVSYAVRTRSQGT</sequence>
<keyword evidence="2" id="KW-1185">Reference proteome</keyword>
<dbReference type="EMBL" id="ML208826">
    <property type="protein sequence ID" value="TFK60133.1"/>
    <property type="molecule type" value="Genomic_DNA"/>
</dbReference>
<dbReference type="Proteomes" id="UP000308600">
    <property type="component" value="Unassembled WGS sequence"/>
</dbReference>
<reference evidence="1 2" key="1">
    <citation type="journal article" date="2019" name="Nat. Ecol. Evol.">
        <title>Megaphylogeny resolves global patterns of mushroom evolution.</title>
        <authorList>
            <person name="Varga T."/>
            <person name="Krizsan K."/>
            <person name="Foldi C."/>
            <person name="Dima B."/>
            <person name="Sanchez-Garcia M."/>
            <person name="Sanchez-Ramirez S."/>
            <person name="Szollosi G.J."/>
            <person name="Szarkandi J.G."/>
            <person name="Papp V."/>
            <person name="Albert L."/>
            <person name="Andreopoulos W."/>
            <person name="Angelini C."/>
            <person name="Antonin V."/>
            <person name="Barry K.W."/>
            <person name="Bougher N.L."/>
            <person name="Buchanan P."/>
            <person name="Buyck B."/>
            <person name="Bense V."/>
            <person name="Catcheside P."/>
            <person name="Chovatia M."/>
            <person name="Cooper J."/>
            <person name="Damon W."/>
            <person name="Desjardin D."/>
            <person name="Finy P."/>
            <person name="Geml J."/>
            <person name="Haridas S."/>
            <person name="Hughes K."/>
            <person name="Justo A."/>
            <person name="Karasinski D."/>
            <person name="Kautmanova I."/>
            <person name="Kiss B."/>
            <person name="Kocsube S."/>
            <person name="Kotiranta H."/>
            <person name="LaButti K.M."/>
            <person name="Lechner B.E."/>
            <person name="Liimatainen K."/>
            <person name="Lipzen A."/>
            <person name="Lukacs Z."/>
            <person name="Mihaltcheva S."/>
            <person name="Morgado L.N."/>
            <person name="Niskanen T."/>
            <person name="Noordeloos M.E."/>
            <person name="Ohm R.A."/>
            <person name="Ortiz-Santana B."/>
            <person name="Ovrebo C."/>
            <person name="Racz N."/>
            <person name="Riley R."/>
            <person name="Savchenko A."/>
            <person name="Shiryaev A."/>
            <person name="Soop K."/>
            <person name="Spirin V."/>
            <person name="Szebenyi C."/>
            <person name="Tomsovsky M."/>
            <person name="Tulloss R.E."/>
            <person name="Uehling J."/>
            <person name="Grigoriev I.V."/>
            <person name="Vagvolgyi C."/>
            <person name="Papp T."/>
            <person name="Martin F.M."/>
            <person name="Miettinen O."/>
            <person name="Hibbett D.S."/>
            <person name="Nagy L.G."/>
        </authorList>
    </citation>
    <scope>NUCLEOTIDE SEQUENCE [LARGE SCALE GENOMIC DNA]</scope>
    <source>
        <strain evidence="1 2">NL-1719</strain>
    </source>
</reference>
<gene>
    <name evidence="1" type="ORF">BDN72DRAFT_546265</name>
</gene>
<organism evidence="1 2">
    <name type="scientific">Pluteus cervinus</name>
    <dbReference type="NCBI Taxonomy" id="181527"/>
    <lineage>
        <taxon>Eukaryota</taxon>
        <taxon>Fungi</taxon>
        <taxon>Dikarya</taxon>
        <taxon>Basidiomycota</taxon>
        <taxon>Agaricomycotina</taxon>
        <taxon>Agaricomycetes</taxon>
        <taxon>Agaricomycetidae</taxon>
        <taxon>Agaricales</taxon>
        <taxon>Pluteineae</taxon>
        <taxon>Pluteaceae</taxon>
        <taxon>Pluteus</taxon>
    </lineage>
</organism>
<evidence type="ECO:0000313" key="2">
    <source>
        <dbReference type="Proteomes" id="UP000308600"/>
    </source>
</evidence>
<accession>A0ACD3A3A0</accession>
<proteinExistence type="predicted"/>
<evidence type="ECO:0000313" key="1">
    <source>
        <dbReference type="EMBL" id="TFK60133.1"/>
    </source>
</evidence>
<name>A0ACD3A3A0_9AGAR</name>